<sequence>MRARAEDLAGMFVCTYYASTDHGRLVTTPIRRKNMNSSQMKHMRPHVDAERPVASCTIAGKSARLSQPDRAALLAFRGLPDSLRSLILLLETDTHPI</sequence>
<comment type="caution">
    <text evidence="1">The sequence shown here is derived from an EMBL/GenBank/DDBJ whole genome shotgun (WGS) entry which is preliminary data.</text>
</comment>
<dbReference type="EMBL" id="JAMKPW020000014">
    <property type="protein sequence ID" value="KAK8211356.1"/>
    <property type="molecule type" value="Genomic_DNA"/>
</dbReference>
<evidence type="ECO:0000313" key="2">
    <source>
        <dbReference type="Proteomes" id="UP001320706"/>
    </source>
</evidence>
<dbReference type="Proteomes" id="UP001320706">
    <property type="component" value="Unassembled WGS sequence"/>
</dbReference>
<gene>
    <name evidence="1" type="ORF">M8818_003323</name>
</gene>
<accession>A0ACC3SET8</accession>
<organism evidence="1 2">
    <name type="scientific">Zalaria obscura</name>
    <dbReference type="NCBI Taxonomy" id="2024903"/>
    <lineage>
        <taxon>Eukaryota</taxon>
        <taxon>Fungi</taxon>
        <taxon>Dikarya</taxon>
        <taxon>Ascomycota</taxon>
        <taxon>Pezizomycotina</taxon>
        <taxon>Dothideomycetes</taxon>
        <taxon>Dothideomycetidae</taxon>
        <taxon>Dothideales</taxon>
        <taxon>Zalariaceae</taxon>
        <taxon>Zalaria</taxon>
    </lineage>
</organism>
<evidence type="ECO:0000313" key="1">
    <source>
        <dbReference type="EMBL" id="KAK8211356.1"/>
    </source>
</evidence>
<keyword evidence="2" id="KW-1185">Reference proteome</keyword>
<reference evidence="1" key="1">
    <citation type="submission" date="2024-02" db="EMBL/GenBank/DDBJ databases">
        <title>Metagenome Assembled Genome of Zalaria obscura JY119.</title>
        <authorList>
            <person name="Vighnesh L."/>
            <person name="Jagadeeshwari U."/>
            <person name="Venkata Ramana C."/>
            <person name="Sasikala C."/>
        </authorList>
    </citation>
    <scope>NUCLEOTIDE SEQUENCE</scope>
    <source>
        <strain evidence="1">JY119</strain>
    </source>
</reference>
<name>A0ACC3SET8_9PEZI</name>
<proteinExistence type="predicted"/>
<protein>
    <submittedName>
        <fullName evidence="1">Uncharacterized protein</fullName>
    </submittedName>
</protein>